<proteinExistence type="predicted"/>
<feature type="region of interest" description="Disordered" evidence="3">
    <location>
        <begin position="14"/>
        <end position="76"/>
    </location>
</feature>
<accession>A0A5B8MT01</accession>
<evidence type="ECO:0000256" key="2">
    <source>
        <dbReference type="PROSITE-ProRule" id="PRU00176"/>
    </source>
</evidence>
<dbReference type="InterPro" id="IPR050502">
    <property type="entry name" value="Euk_RNA-bind_prot"/>
</dbReference>
<dbReference type="CDD" id="cd00590">
    <property type="entry name" value="RRM_SF"/>
    <property type="match status" value="1"/>
</dbReference>
<name>A0A5B8MT01_9CHLO</name>
<dbReference type="EMBL" id="CP031041">
    <property type="protein sequence ID" value="QDZ22755.1"/>
    <property type="molecule type" value="Genomic_DNA"/>
</dbReference>
<dbReference type="InterPro" id="IPR035979">
    <property type="entry name" value="RBD_domain_sf"/>
</dbReference>
<evidence type="ECO:0000259" key="4">
    <source>
        <dbReference type="PROSITE" id="PS50102"/>
    </source>
</evidence>
<dbReference type="GO" id="GO:0003729">
    <property type="term" value="F:mRNA binding"/>
    <property type="evidence" value="ECO:0007669"/>
    <property type="project" value="TreeGrafter"/>
</dbReference>
<gene>
    <name evidence="5" type="ORF">A3770_08p52730</name>
</gene>
<dbReference type="AlphaFoldDB" id="A0A5B8MT01"/>
<dbReference type="Pfam" id="PF00076">
    <property type="entry name" value="RRM_1"/>
    <property type="match status" value="1"/>
</dbReference>
<evidence type="ECO:0000313" key="5">
    <source>
        <dbReference type="EMBL" id="QDZ22755.1"/>
    </source>
</evidence>
<dbReference type="OrthoDB" id="610462at2759"/>
<evidence type="ECO:0000313" key="6">
    <source>
        <dbReference type="Proteomes" id="UP000316726"/>
    </source>
</evidence>
<dbReference type="Proteomes" id="UP000316726">
    <property type="component" value="Chromosome 8"/>
</dbReference>
<dbReference type="PANTHER" id="PTHR48025">
    <property type="entry name" value="OS02G0815200 PROTEIN"/>
    <property type="match status" value="1"/>
</dbReference>
<dbReference type="InterPro" id="IPR012677">
    <property type="entry name" value="Nucleotide-bd_a/b_plait_sf"/>
</dbReference>
<dbReference type="SMART" id="SM00360">
    <property type="entry name" value="RRM"/>
    <property type="match status" value="1"/>
</dbReference>
<keyword evidence="6" id="KW-1185">Reference proteome</keyword>
<sequence length="165" mass="18186">MMAARTFRSRWYVACGGRPGQGRPSWRSLSTSDGRHNNNDKNDEEEEASSRVKEGVEEGGVHSGGEWSGEEEGSRPRYVFNPKSIFVRSLPRSYDALMVADLCTPFGPVADVKVYYFKNSRESKGSATVEFLDEEAAEKARSNLDGLVLEGAKDALDVDTGKTRA</sequence>
<evidence type="ECO:0000256" key="3">
    <source>
        <dbReference type="SAM" id="MobiDB-lite"/>
    </source>
</evidence>
<dbReference type="InterPro" id="IPR000504">
    <property type="entry name" value="RRM_dom"/>
</dbReference>
<dbReference type="SUPFAM" id="SSF54928">
    <property type="entry name" value="RNA-binding domain, RBD"/>
    <property type="match status" value="1"/>
</dbReference>
<dbReference type="PANTHER" id="PTHR48025:SF1">
    <property type="entry name" value="RRM DOMAIN-CONTAINING PROTEIN"/>
    <property type="match status" value="1"/>
</dbReference>
<keyword evidence="1 2" id="KW-0694">RNA-binding</keyword>
<reference evidence="5 6" key="1">
    <citation type="submission" date="2018-07" db="EMBL/GenBank/DDBJ databases">
        <title>The complete nuclear genome of the prasinophyte Chloropicon primus (CCMP1205).</title>
        <authorList>
            <person name="Pombert J.-F."/>
            <person name="Otis C."/>
            <person name="Turmel M."/>
            <person name="Lemieux C."/>
        </authorList>
    </citation>
    <scope>NUCLEOTIDE SEQUENCE [LARGE SCALE GENOMIC DNA]</scope>
    <source>
        <strain evidence="5 6">CCMP1205</strain>
    </source>
</reference>
<protein>
    <recommendedName>
        <fullName evidence="4">RRM domain-containing protein</fullName>
    </recommendedName>
</protein>
<feature type="compositionally biased region" description="Basic and acidic residues" evidence="3">
    <location>
        <begin position="48"/>
        <end position="60"/>
    </location>
</feature>
<feature type="domain" description="RRM" evidence="4">
    <location>
        <begin position="83"/>
        <end position="163"/>
    </location>
</feature>
<dbReference type="PROSITE" id="PS50102">
    <property type="entry name" value="RRM"/>
    <property type="match status" value="1"/>
</dbReference>
<evidence type="ECO:0000256" key="1">
    <source>
        <dbReference type="ARBA" id="ARBA00022884"/>
    </source>
</evidence>
<organism evidence="5 6">
    <name type="scientific">Chloropicon primus</name>
    <dbReference type="NCBI Taxonomy" id="1764295"/>
    <lineage>
        <taxon>Eukaryota</taxon>
        <taxon>Viridiplantae</taxon>
        <taxon>Chlorophyta</taxon>
        <taxon>Chloropicophyceae</taxon>
        <taxon>Chloropicales</taxon>
        <taxon>Chloropicaceae</taxon>
        <taxon>Chloropicon</taxon>
    </lineage>
</organism>
<dbReference type="Gene3D" id="3.30.70.330">
    <property type="match status" value="1"/>
</dbReference>